<keyword evidence="2" id="KW-1185">Reference proteome</keyword>
<dbReference type="AlphaFoldDB" id="I4D900"/>
<evidence type="ECO:0000313" key="1">
    <source>
        <dbReference type="EMBL" id="AFM42274.1"/>
    </source>
</evidence>
<dbReference type="EMBL" id="CP003639">
    <property type="protein sequence ID" value="AFM42274.1"/>
    <property type="molecule type" value="Genomic_DNA"/>
</dbReference>
<gene>
    <name evidence="1" type="ordered locus">Desaci_3380</name>
</gene>
<dbReference type="STRING" id="646529.Desaci_3380"/>
<organism evidence="1 2">
    <name type="scientific">Desulfosporosinus acidiphilus (strain DSM 22704 / JCM 16185 / SJ4)</name>
    <dbReference type="NCBI Taxonomy" id="646529"/>
    <lineage>
        <taxon>Bacteria</taxon>
        <taxon>Bacillati</taxon>
        <taxon>Bacillota</taxon>
        <taxon>Clostridia</taxon>
        <taxon>Eubacteriales</taxon>
        <taxon>Desulfitobacteriaceae</taxon>
        <taxon>Desulfosporosinus</taxon>
    </lineage>
</organism>
<dbReference type="Proteomes" id="UP000002892">
    <property type="component" value="Chromosome"/>
</dbReference>
<dbReference type="HOGENOM" id="CLU_3024653_0_0_9"/>
<protein>
    <submittedName>
        <fullName evidence="1">Uncharacterized protein</fullName>
    </submittedName>
</protein>
<name>I4D900_DESAJ</name>
<accession>I4D900</accession>
<reference evidence="1 2" key="1">
    <citation type="journal article" date="2012" name="J. Bacteriol.">
        <title>Complete genome sequences of Desulfosporosinus orientis DSM765T, Desulfosporosinus youngiae DSM17734T, Desulfosporosinus meridiei DSM13257T, and Desulfosporosinus acidiphilus DSM22704T.</title>
        <authorList>
            <person name="Pester M."/>
            <person name="Brambilla E."/>
            <person name="Alazard D."/>
            <person name="Rattei T."/>
            <person name="Weinmaier T."/>
            <person name="Han J."/>
            <person name="Lucas S."/>
            <person name="Lapidus A."/>
            <person name="Cheng J.F."/>
            <person name="Goodwin L."/>
            <person name="Pitluck S."/>
            <person name="Peters L."/>
            <person name="Ovchinnikova G."/>
            <person name="Teshima H."/>
            <person name="Detter J.C."/>
            <person name="Han C.S."/>
            <person name="Tapia R."/>
            <person name="Land M.L."/>
            <person name="Hauser L."/>
            <person name="Kyrpides N.C."/>
            <person name="Ivanova N.N."/>
            <person name="Pagani I."/>
            <person name="Huntmann M."/>
            <person name="Wei C.L."/>
            <person name="Davenport K.W."/>
            <person name="Daligault H."/>
            <person name="Chain P.S."/>
            <person name="Chen A."/>
            <person name="Mavromatis K."/>
            <person name="Markowitz V."/>
            <person name="Szeto E."/>
            <person name="Mikhailova N."/>
            <person name="Pati A."/>
            <person name="Wagner M."/>
            <person name="Woyke T."/>
            <person name="Ollivier B."/>
            <person name="Klenk H.P."/>
            <person name="Spring S."/>
            <person name="Loy A."/>
        </authorList>
    </citation>
    <scope>NUCLEOTIDE SEQUENCE [LARGE SCALE GENOMIC DNA]</scope>
    <source>
        <strain evidence="2">DSM 22704 / JCM 16185 / SJ4</strain>
    </source>
</reference>
<sequence>MLLLDKIENKKPHQYHVVINYAGKPHSFRILDERTYPELHRIQAILSHWDVTDRP</sequence>
<dbReference type="KEGG" id="dai:Desaci_3380"/>
<evidence type="ECO:0000313" key="2">
    <source>
        <dbReference type="Proteomes" id="UP000002892"/>
    </source>
</evidence>
<proteinExistence type="predicted"/>